<dbReference type="SUPFAM" id="SSF47413">
    <property type="entry name" value="lambda repressor-like DNA-binding domains"/>
    <property type="match status" value="1"/>
</dbReference>
<dbReference type="CDD" id="cd00093">
    <property type="entry name" value="HTH_XRE"/>
    <property type="match status" value="1"/>
</dbReference>
<organism evidence="2 3">
    <name type="scientific">Anaerococcus hydrogenalis</name>
    <dbReference type="NCBI Taxonomy" id="33029"/>
    <lineage>
        <taxon>Bacteria</taxon>
        <taxon>Bacillati</taxon>
        <taxon>Bacillota</taxon>
        <taxon>Tissierellia</taxon>
        <taxon>Tissierellales</taxon>
        <taxon>Peptoniphilaceae</taxon>
        <taxon>Anaerococcus</taxon>
    </lineage>
</organism>
<dbReference type="Proteomes" id="UP000235658">
    <property type="component" value="Unassembled WGS sequence"/>
</dbReference>
<dbReference type="SMART" id="SM00530">
    <property type="entry name" value="HTH_XRE"/>
    <property type="match status" value="1"/>
</dbReference>
<name>A0A2N6UKV6_9FIRM</name>
<evidence type="ECO:0000313" key="2">
    <source>
        <dbReference type="EMBL" id="PMC82490.1"/>
    </source>
</evidence>
<dbReference type="InterPro" id="IPR001387">
    <property type="entry name" value="Cro/C1-type_HTH"/>
</dbReference>
<dbReference type="RefSeq" id="WP_102197545.1">
    <property type="nucleotide sequence ID" value="NZ_CAMQCN010000031.1"/>
</dbReference>
<dbReference type="InterPro" id="IPR010982">
    <property type="entry name" value="Lambda_DNA-bd_dom_sf"/>
</dbReference>
<gene>
    <name evidence="2" type="ORF">CJ192_01810</name>
</gene>
<feature type="domain" description="HTH cro/C1-type" evidence="1">
    <location>
        <begin position="7"/>
        <end position="61"/>
    </location>
</feature>
<comment type="caution">
    <text evidence="2">The sequence shown here is derived from an EMBL/GenBank/DDBJ whole genome shotgun (WGS) entry which is preliminary data.</text>
</comment>
<protein>
    <submittedName>
        <fullName evidence="2">XRE family transcriptional regulator</fullName>
    </submittedName>
</protein>
<proteinExistence type="predicted"/>
<dbReference type="Gene3D" id="1.10.260.40">
    <property type="entry name" value="lambda repressor-like DNA-binding domains"/>
    <property type="match status" value="1"/>
</dbReference>
<reference evidence="2 3" key="1">
    <citation type="submission" date="2017-09" db="EMBL/GenBank/DDBJ databases">
        <title>Bacterial strain isolated from the female urinary microbiota.</title>
        <authorList>
            <person name="Thomas-White K."/>
            <person name="Kumar N."/>
            <person name="Forster S."/>
            <person name="Putonti C."/>
            <person name="Lawley T."/>
            <person name="Wolfe A.J."/>
        </authorList>
    </citation>
    <scope>NUCLEOTIDE SEQUENCE [LARGE SCALE GENOMIC DNA]</scope>
    <source>
        <strain evidence="2 3">UMB0204</strain>
    </source>
</reference>
<evidence type="ECO:0000259" key="1">
    <source>
        <dbReference type="SMART" id="SM00530"/>
    </source>
</evidence>
<accession>A0A2N6UKV6</accession>
<dbReference type="Pfam" id="PF13443">
    <property type="entry name" value="HTH_26"/>
    <property type="match status" value="1"/>
</dbReference>
<dbReference type="EMBL" id="PNHP01000001">
    <property type="protein sequence ID" value="PMC82490.1"/>
    <property type="molecule type" value="Genomic_DNA"/>
</dbReference>
<dbReference type="AlphaFoldDB" id="A0A2N6UKV6"/>
<evidence type="ECO:0000313" key="3">
    <source>
        <dbReference type="Proteomes" id="UP000235658"/>
    </source>
</evidence>
<sequence length="66" mass="7717">MNLNKFYIKLKMAEKNLNNMKLAELMGVSRQWLGIVFQRGYATPRIINKLAKALDCEVEEIVKMEE</sequence>
<dbReference type="GO" id="GO:0003677">
    <property type="term" value="F:DNA binding"/>
    <property type="evidence" value="ECO:0007669"/>
    <property type="project" value="InterPro"/>
</dbReference>